<protein>
    <submittedName>
        <fullName evidence="1">Uncharacterized protein</fullName>
    </submittedName>
</protein>
<gene>
    <name evidence="1" type="ORF">RVH17_11105</name>
</gene>
<proteinExistence type="predicted"/>
<evidence type="ECO:0000313" key="2">
    <source>
        <dbReference type="Proteomes" id="UP001181347"/>
    </source>
</evidence>
<dbReference type="AlphaFoldDB" id="A0AAE4LNF5"/>
<dbReference type="EMBL" id="JAWDES010000005">
    <property type="protein sequence ID" value="MDU0260637.1"/>
    <property type="molecule type" value="Genomic_DNA"/>
</dbReference>
<name>A0AAE4LNF5_9BACT</name>
<dbReference type="Proteomes" id="UP001181347">
    <property type="component" value="Unassembled WGS sequence"/>
</dbReference>
<sequence>MNAKRIRPGSASSDNRFWRRIRSSEEDASAGQARSCSAAAGGGASGSPLCRPSGAAGGVSGCGGRTLGRMLFCILLLWVVLPLGSCRRMAEKAQRNIRLEAVEKARRQGLSGAEIVLRIKNGTGHKLKLEKASLTVYYAGGVVTKVALREPAEAPRRATASVTTLWRIRTSDPMALHVMTKKIREDDISKIGVSFAVEGRGGPARVKISREMMPLSDFLNIFGLSLNDVKNYLEE</sequence>
<reference evidence="1" key="1">
    <citation type="submission" date="2023-10" db="EMBL/GenBank/DDBJ databases">
        <title>Genome Sequence of the Bacteria from From Gut Wall in Crohn's Disease.</title>
        <authorList>
            <person name="Rodriguez-Palacios A."/>
        </authorList>
    </citation>
    <scope>NUCLEOTIDE SEQUENCE</scope>
    <source>
        <strain evidence="1">CavFT-hAR58</strain>
    </source>
</reference>
<dbReference type="RefSeq" id="WP_022044146.1">
    <property type="nucleotide sequence ID" value="NZ_BAAFKU010000003.1"/>
</dbReference>
<evidence type="ECO:0000313" key="1">
    <source>
        <dbReference type="EMBL" id="MDU0260637.1"/>
    </source>
</evidence>
<organism evidence="1 2">
    <name type="scientific">Alistipes finegoldii</name>
    <dbReference type="NCBI Taxonomy" id="214856"/>
    <lineage>
        <taxon>Bacteria</taxon>
        <taxon>Pseudomonadati</taxon>
        <taxon>Bacteroidota</taxon>
        <taxon>Bacteroidia</taxon>
        <taxon>Bacteroidales</taxon>
        <taxon>Rikenellaceae</taxon>
        <taxon>Alistipes</taxon>
    </lineage>
</organism>
<comment type="caution">
    <text evidence="1">The sequence shown here is derived from an EMBL/GenBank/DDBJ whole genome shotgun (WGS) entry which is preliminary data.</text>
</comment>
<accession>A0AAE4LNF5</accession>